<dbReference type="InterPro" id="IPR027417">
    <property type="entry name" value="P-loop_NTPase"/>
</dbReference>
<evidence type="ECO:0000313" key="7">
    <source>
        <dbReference type="Proteomes" id="UP000077412"/>
    </source>
</evidence>
<keyword evidence="4" id="KW-0175">Coiled coil</keyword>
<dbReference type="InterPro" id="IPR003593">
    <property type="entry name" value="AAA+_ATPase"/>
</dbReference>
<dbReference type="SMART" id="SM00382">
    <property type="entry name" value="AAA"/>
    <property type="match status" value="2"/>
</dbReference>
<proteinExistence type="predicted"/>
<evidence type="ECO:0000256" key="4">
    <source>
        <dbReference type="SAM" id="Coils"/>
    </source>
</evidence>
<dbReference type="EMBL" id="CP016761">
    <property type="protein sequence ID" value="ANX10795.1"/>
    <property type="molecule type" value="Genomic_DNA"/>
</dbReference>
<dbReference type="Gene3D" id="3.40.50.300">
    <property type="entry name" value="P-loop containing nucleotide triphosphate hydrolases"/>
    <property type="match status" value="2"/>
</dbReference>
<dbReference type="STRING" id="255247.ABE41_002040"/>
<dbReference type="InterPro" id="IPR051309">
    <property type="entry name" value="ABCF_ATPase"/>
</dbReference>
<dbReference type="Pfam" id="PF16326">
    <property type="entry name" value="ABC_tran_CTD"/>
    <property type="match status" value="1"/>
</dbReference>
<dbReference type="SUPFAM" id="SSF52540">
    <property type="entry name" value="P-loop containing nucleoside triphosphate hydrolases"/>
    <property type="match status" value="2"/>
</dbReference>
<dbReference type="GO" id="GO:0003677">
    <property type="term" value="F:DNA binding"/>
    <property type="evidence" value="ECO:0007669"/>
    <property type="project" value="InterPro"/>
</dbReference>
<dbReference type="PROSITE" id="PS00211">
    <property type="entry name" value="ABC_TRANSPORTER_1"/>
    <property type="match status" value="1"/>
</dbReference>
<dbReference type="Proteomes" id="UP000077412">
    <property type="component" value="Chromosome"/>
</dbReference>
<accession>A0A1B1Z061</accession>
<feature type="domain" description="ABC transporter" evidence="5">
    <location>
        <begin position="4"/>
        <end position="255"/>
    </location>
</feature>
<dbReference type="OrthoDB" id="9760950at2"/>
<dbReference type="GO" id="GO:0005524">
    <property type="term" value="F:ATP binding"/>
    <property type="evidence" value="ECO:0007669"/>
    <property type="project" value="UniProtKB-KW"/>
</dbReference>
<gene>
    <name evidence="6" type="ORF">ABE41_002040</name>
</gene>
<name>A0A1B1Z061_9BACL</name>
<keyword evidence="3 6" id="KW-0067">ATP-binding</keyword>
<dbReference type="FunFam" id="3.40.50.300:FF:000309">
    <property type="entry name" value="ABC transporter ATP-binding protein"/>
    <property type="match status" value="1"/>
</dbReference>
<dbReference type="InterPro" id="IPR032781">
    <property type="entry name" value="ABC_tran_Xtn"/>
</dbReference>
<dbReference type="InterPro" id="IPR037118">
    <property type="entry name" value="Val-tRNA_synth_C_sf"/>
</dbReference>
<dbReference type="KEGG" id="far:ABE41_002040"/>
<dbReference type="AlphaFoldDB" id="A0A1B1Z061"/>
<protein>
    <submittedName>
        <fullName evidence="6">Multidrug ABC transporter ATP-binding protein</fullName>
    </submittedName>
</protein>
<dbReference type="InterPro" id="IPR003439">
    <property type="entry name" value="ABC_transporter-like_ATP-bd"/>
</dbReference>
<dbReference type="InterPro" id="IPR032524">
    <property type="entry name" value="ABC_tran_C"/>
</dbReference>
<dbReference type="FunFam" id="3.40.50.300:FF:000011">
    <property type="entry name" value="Putative ABC transporter ATP-binding component"/>
    <property type="match status" value="1"/>
</dbReference>
<evidence type="ECO:0000256" key="2">
    <source>
        <dbReference type="ARBA" id="ARBA00022741"/>
    </source>
</evidence>
<keyword evidence="2" id="KW-0547">Nucleotide-binding</keyword>
<dbReference type="PANTHER" id="PTHR42855">
    <property type="entry name" value="ABC TRANSPORTER ATP-BINDING SUBUNIT"/>
    <property type="match status" value="1"/>
</dbReference>
<dbReference type="Pfam" id="PF12848">
    <property type="entry name" value="ABC_tran_Xtn"/>
    <property type="match status" value="1"/>
</dbReference>
<feature type="domain" description="ABC transporter" evidence="5">
    <location>
        <begin position="319"/>
        <end position="546"/>
    </location>
</feature>
<evidence type="ECO:0000259" key="5">
    <source>
        <dbReference type="PROSITE" id="PS50893"/>
    </source>
</evidence>
<evidence type="ECO:0000313" key="6">
    <source>
        <dbReference type="EMBL" id="ANX10795.1"/>
    </source>
</evidence>
<sequence>MSILLVENLYKTYGEKTLFDKISFSISEKQRIGLIGPNGTGKSSLLKALSGLDPAEQGSITHANQFQIEYVAQEPELDEELSVLEQIYYGDSAIMRTMRDYEQALLDLEADPANEKKLQRLMNCQQKMDEQEAWEANTVAKTVLTRLGLRDFSRQVKFLSGGQKKRVAIAKALIQPADLLILDEPTNHLDNETVEWLETFLAGYKGSLLMVTHDRYFLNRVTNHIFELDNGKLYVYEGNYETYLEKKAEREELALQNEDKRQNTLRRELAWLRRGAKARTTKQKARIQRVESLQEETGPAAKGSVEFAIGSQRLGKKVIEVESLSKSLDGKKLVDGLDYLIVPGERLGIIGPNGSGKTTLLNMLAGRMKPDSGSVEVGETVKIGYYTQDHDELDGNLRVIDYVKETAQVISTVDGQTITAEQMLERFLFPRYMQYTYIRKLSGGEKRRLYMLKVLMEEPNVLFLDEPTNDLDIQTLGILEEYLENFPGVVLTVSHDRYFLDRVVDHLLAFEGEGRVVRFQGSYSDYMEEKKERDERAASLKKEAEAVAAEAADGGSQPRKEKRKKLSYKEQQEWDTIEDRIMALEEKKEQIEAEIVAAGSDFGRISELYAEQKKVETELETTMERWEELSLLVEELEN</sequence>
<dbReference type="CDD" id="cd03221">
    <property type="entry name" value="ABCF_EF-3"/>
    <property type="match status" value="2"/>
</dbReference>
<dbReference type="RefSeq" id="WP_066286001.1">
    <property type="nucleotide sequence ID" value="NZ_CP016761.1"/>
</dbReference>
<keyword evidence="7" id="KW-1185">Reference proteome</keyword>
<dbReference type="GO" id="GO:0016887">
    <property type="term" value="F:ATP hydrolysis activity"/>
    <property type="evidence" value="ECO:0007669"/>
    <property type="project" value="InterPro"/>
</dbReference>
<keyword evidence="1" id="KW-0677">Repeat</keyword>
<dbReference type="InterPro" id="IPR017871">
    <property type="entry name" value="ABC_transporter-like_CS"/>
</dbReference>
<dbReference type="PANTHER" id="PTHR42855:SF1">
    <property type="entry name" value="ABC TRANSPORTER DOMAIN-CONTAINING PROTEIN"/>
    <property type="match status" value="1"/>
</dbReference>
<reference evidence="6 7" key="1">
    <citation type="submission" date="2016-08" db="EMBL/GenBank/DDBJ databases">
        <title>Complete genome sequence of Fictibacillus arsenicus G25-54, a strain with toxicity to nematodes and a potential arsenic-resistance activity.</title>
        <authorList>
            <person name="Zheng Z."/>
        </authorList>
    </citation>
    <scope>NUCLEOTIDE SEQUENCE [LARGE SCALE GENOMIC DNA]</scope>
    <source>
        <strain evidence="6 7">G25-54</strain>
    </source>
</reference>
<feature type="coiled-coil region" evidence="4">
    <location>
        <begin position="574"/>
        <end position="625"/>
    </location>
</feature>
<dbReference type="Gene3D" id="1.10.287.380">
    <property type="entry name" value="Valyl-tRNA synthetase, C-terminal domain"/>
    <property type="match status" value="1"/>
</dbReference>
<evidence type="ECO:0000256" key="1">
    <source>
        <dbReference type="ARBA" id="ARBA00022737"/>
    </source>
</evidence>
<organism evidence="6 7">
    <name type="scientific">Fictibacillus arsenicus</name>
    <dbReference type="NCBI Taxonomy" id="255247"/>
    <lineage>
        <taxon>Bacteria</taxon>
        <taxon>Bacillati</taxon>
        <taxon>Bacillota</taxon>
        <taxon>Bacilli</taxon>
        <taxon>Bacillales</taxon>
        <taxon>Fictibacillaceae</taxon>
        <taxon>Fictibacillus</taxon>
    </lineage>
</organism>
<evidence type="ECO:0000256" key="3">
    <source>
        <dbReference type="ARBA" id="ARBA00022840"/>
    </source>
</evidence>
<dbReference type="Pfam" id="PF00005">
    <property type="entry name" value="ABC_tran"/>
    <property type="match status" value="2"/>
</dbReference>
<dbReference type="PROSITE" id="PS50893">
    <property type="entry name" value="ABC_TRANSPORTER_2"/>
    <property type="match status" value="2"/>
</dbReference>